<dbReference type="Pfam" id="PF00248">
    <property type="entry name" value="Aldo_ket_red"/>
    <property type="match status" value="1"/>
</dbReference>
<evidence type="ECO:0000256" key="1">
    <source>
        <dbReference type="ARBA" id="ARBA00023002"/>
    </source>
</evidence>
<dbReference type="CDD" id="cd19093">
    <property type="entry name" value="AKR_AtPLR-like"/>
    <property type="match status" value="1"/>
</dbReference>
<keyword evidence="4" id="KW-1185">Reference proteome</keyword>
<evidence type="ECO:0000259" key="2">
    <source>
        <dbReference type="Pfam" id="PF00248"/>
    </source>
</evidence>
<evidence type="ECO:0000313" key="4">
    <source>
        <dbReference type="Proteomes" id="UP000533476"/>
    </source>
</evidence>
<dbReference type="InterPro" id="IPR036812">
    <property type="entry name" value="NAD(P)_OxRdtase_dom_sf"/>
</dbReference>
<dbReference type="SUPFAM" id="SSF51430">
    <property type="entry name" value="NAD(P)-linked oxidoreductase"/>
    <property type="match status" value="1"/>
</dbReference>
<organism evidence="3 4">
    <name type="scientific">Sulfobacillus harzensis</name>
    <dbReference type="NCBI Taxonomy" id="2729629"/>
    <lineage>
        <taxon>Bacteria</taxon>
        <taxon>Bacillati</taxon>
        <taxon>Bacillota</taxon>
        <taxon>Clostridia</taxon>
        <taxon>Eubacteriales</taxon>
        <taxon>Clostridiales Family XVII. Incertae Sedis</taxon>
        <taxon>Sulfobacillus</taxon>
    </lineage>
</organism>
<evidence type="ECO:0000313" key="3">
    <source>
        <dbReference type="EMBL" id="NMP23535.1"/>
    </source>
</evidence>
<dbReference type="Proteomes" id="UP000533476">
    <property type="component" value="Unassembled WGS sequence"/>
</dbReference>
<dbReference type="InterPro" id="IPR023210">
    <property type="entry name" value="NADP_OxRdtase_dom"/>
</dbReference>
<dbReference type="PANTHER" id="PTHR43364">
    <property type="entry name" value="NADH-SPECIFIC METHYLGLYOXAL REDUCTASE-RELATED"/>
    <property type="match status" value="1"/>
</dbReference>
<protein>
    <submittedName>
        <fullName evidence="3">Aldo/keto reductase</fullName>
    </submittedName>
</protein>
<name>A0A7Y0L6W1_9FIRM</name>
<reference evidence="3 4" key="1">
    <citation type="submission" date="2020-04" db="EMBL/GenBank/DDBJ databases">
        <authorList>
            <person name="Zhang R."/>
            <person name="Schippers A."/>
        </authorList>
    </citation>
    <scope>NUCLEOTIDE SEQUENCE [LARGE SCALE GENOMIC DNA]</scope>
    <source>
        <strain evidence="3 4">DSM 109850</strain>
    </source>
</reference>
<dbReference type="EMBL" id="JABBVZ010000055">
    <property type="protein sequence ID" value="NMP23535.1"/>
    <property type="molecule type" value="Genomic_DNA"/>
</dbReference>
<sequence>MNQTNQTAPRYQLGQSDTYLSPIGLGTWQFSQGQGLVGRFWPKLEPALMMSIVEEALNHGINWFDTAEVYGRGKSEEALAQALDDLRVAPDQVAIATKWWPVLRSARHLEATIDERRRRLHNRPITLYQIHQPYSHSSVKEQMEAMARLLDQGLIRHAGVSNFSAAQMVEAAKHLKSHGYALASNQVRYHLLDRRIEENGVIQAALDWGITIIAYSPLAQGVLTGKFHNGAARPGGMRRLDPHFRPMMLAKTEPLIEELRQMAQRYHVSPAQVALNWVITYPGNRVMAIPGATRVSQAAQNAGAMGWSLSPGDRQALTDIARDVTR</sequence>
<dbReference type="InterPro" id="IPR050523">
    <property type="entry name" value="AKR_Detox_Biosynth"/>
</dbReference>
<dbReference type="InterPro" id="IPR020471">
    <property type="entry name" value="AKR"/>
</dbReference>
<feature type="domain" description="NADP-dependent oxidoreductase" evidence="2">
    <location>
        <begin position="22"/>
        <end position="319"/>
    </location>
</feature>
<dbReference type="RefSeq" id="WP_169100902.1">
    <property type="nucleotide sequence ID" value="NZ_JABBVZ010000055.1"/>
</dbReference>
<dbReference type="AlphaFoldDB" id="A0A7Y0L6W1"/>
<dbReference type="Gene3D" id="3.20.20.100">
    <property type="entry name" value="NADP-dependent oxidoreductase domain"/>
    <property type="match status" value="1"/>
</dbReference>
<comment type="caution">
    <text evidence="3">The sequence shown here is derived from an EMBL/GenBank/DDBJ whole genome shotgun (WGS) entry which is preliminary data.</text>
</comment>
<keyword evidence="1" id="KW-0560">Oxidoreductase</keyword>
<dbReference type="PANTHER" id="PTHR43364:SF4">
    <property type="entry name" value="NAD(P)-LINKED OXIDOREDUCTASE SUPERFAMILY PROTEIN"/>
    <property type="match status" value="1"/>
</dbReference>
<proteinExistence type="predicted"/>
<dbReference type="GO" id="GO:0016491">
    <property type="term" value="F:oxidoreductase activity"/>
    <property type="evidence" value="ECO:0007669"/>
    <property type="project" value="UniProtKB-KW"/>
</dbReference>
<accession>A0A7Y0L6W1</accession>
<dbReference type="PRINTS" id="PR00069">
    <property type="entry name" value="ALDKETRDTASE"/>
</dbReference>
<gene>
    <name evidence="3" type="ORF">HIJ39_14405</name>
</gene>